<evidence type="ECO:0000256" key="2">
    <source>
        <dbReference type="ARBA" id="ARBA00022519"/>
    </source>
</evidence>
<evidence type="ECO:0000256" key="5">
    <source>
        <dbReference type="ARBA" id="ARBA00023136"/>
    </source>
</evidence>
<dbReference type="GO" id="GO:0016020">
    <property type="term" value="C:membrane"/>
    <property type="evidence" value="ECO:0007669"/>
    <property type="project" value="GOC"/>
</dbReference>
<dbReference type="Proteomes" id="UP000546007">
    <property type="component" value="Unassembled WGS sequence"/>
</dbReference>
<dbReference type="InterPro" id="IPR043461">
    <property type="entry name" value="LpxH-like"/>
</dbReference>
<dbReference type="PANTHER" id="PTHR34990:SF1">
    <property type="entry name" value="UDP-2,3-DIACYLGLUCOSAMINE HYDROLASE"/>
    <property type="match status" value="1"/>
</dbReference>
<dbReference type="GO" id="GO:0008758">
    <property type="term" value="F:UDP-2,3-diacylglucosamine hydrolase activity"/>
    <property type="evidence" value="ECO:0007669"/>
    <property type="project" value="TreeGrafter"/>
</dbReference>
<dbReference type="Gene3D" id="3.60.21.10">
    <property type="match status" value="1"/>
</dbReference>
<gene>
    <name evidence="8" type="ORF">GGR14_002769</name>
</gene>
<proteinExistence type="predicted"/>
<dbReference type="EC" id="3.6.1.54" evidence="8"/>
<keyword evidence="2" id="KW-0997">Cell inner membrane</keyword>
<evidence type="ECO:0000313" key="9">
    <source>
        <dbReference type="Proteomes" id="UP000546007"/>
    </source>
</evidence>
<protein>
    <submittedName>
        <fullName evidence="8">UDP-2,3-diacylglucosamine hydrolase</fullName>
        <ecNumber evidence="8">3.6.1.54</ecNumber>
    </submittedName>
</protein>
<dbReference type="InterPro" id="IPR029052">
    <property type="entry name" value="Metallo-depent_PP-like"/>
</dbReference>
<keyword evidence="6" id="KW-0464">Manganese</keyword>
<evidence type="ECO:0000256" key="4">
    <source>
        <dbReference type="ARBA" id="ARBA00022801"/>
    </source>
</evidence>
<keyword evidence="9" id="KW-1185">Reference proteome</keyword>
<organism evidence="8 9">
    <name type="scientific">Butyricimonas faecihominis</name>
    <dbReference type="NCBI Taxonomy" id="1472416"/>
    <lineage>
        <taxon>Bacteria</taxon>
        <taxon>Pseudomonadati</taxon>
        <taxon>Bacteroidota</taxon>
        <taxon>Bacteroidia</taxon>
        <taxon>Bacteroidales</taxon>
        <taxon>Odoribacteraceae</taxon>
        <taxon>Butyricimonas</taxon>
    </lineage>
</organism>
<dbReference type="SUPFAM" id="SSF56300">
    <property type="entry name" value="Metallo-dependent phosphatases"/>
    <property type="match status" value="1"/>
</dbReference>
<evidence type="ECO:0000256" key="6">
    <source>
        <dbReference type="ARBA" id="ARBA00023211"/>
    </source>
</evidence>
<keyword evidence="5" id="KW-0472">Membrane</keyword>
<evidence type="ECO:0000256" key="1">
    <source>
        <dbReference type="ARBA" id="ARBA00022475"/>
    </source>
</evidence>
<accession>A0A7W6HXV9</accession>
<dbReference type="InterPro" id="IPR004843">
    <property type="entry name" value="Calcineurin-like_PHP"/>
</dbReference>
<sequence length="259" mass="30331">MDEHIIMQGKKVYFLSDAHLGAKLLKDNREREIMLVEFLQSIKPDCLELYLLGDMFDFWFEYKHVVPKGHVRFLAELANFTDQGIKVHFFTGNHDIWAFDYLAKECGVILHTSMLETTLNGKSFLIGHGDGLNPNDKGYLFLRNAFHNRFLQRCFRFIHPDWGIALANKWSSHSRLKGNGQIEARGYLGDDKEEIVIYCRNILKEHHVDYFIFGHRHLPLNLELEPNSHYINTGDWITHFSYAVFDGEKVSLEKLDRNK</sequence>
<reference evidence="8 9" key="1">
    <citation type="submission" date="2020-08" db="EMBL/GenBank/DDBJ databases">
        <title>Genomic Encyclopedia of Type Strains, Phase IV (KMG-IV): sequencing the most valuable type-strain genomes for metagenomic binning, comparative biology and taxonomic classification.</title>
        <authorList>
            <person name="Goeker M."/>
        </authorList>
    </citation>
    <scope>NUCLEOTIDE SEQUENCE [LARGE SCALE GENOMIC DNA]</scope>
    <source>
        <strain evidence="8 9">DSM 105721</strain>
    </source>
</reference>
<evidence type="ECO:0000313" key="8">
    <source>
        <dbReference type="EMBL" id="MBB4026966.1"/>
    </source>
</evidence>
<keyword evidence="3" id="KW-0479">Metal-binding</keyword>
<dbReference type="AlphaFoldDB" id="A0A7W6HXV9"/>
<evidence type="ECO:0000259" key="7">
    <source>
        <dbReference type="Pfam" id="PF00149"/>
    </source>
</evidence>
<dbReference type="PANTHER" id="PTHR34990">
    <property type="entry name" value="UDP-2,3-DIACYLGLUCOSAMINE HYDROLASE-RELATED"/>
    <property type="match status" value="1"/>
</dbReference>
<keyword evidence="4 8" id="KW-0378">Hydrolase</keyword>
<name>A0A7W6HXV9_9BACT</name>
<comment type="caution">
    <text evidence="8">The sequence shown here is derived from an EMBL/GenBank/DDBJ whole genome shotgun (WGS) entry which is preliminary data.</text>
</comment>
<keyword evidence="1" id="KW-1003">Cell membrane</keyword>
<dbReference type="CDD" id="cd07398">
    <property type="entry name" value="MPP_YbbF-LpxH"/>
    <property type="match status" value="1"/>
</dbReference>
<dbReference type="GO" id="GO:0046872">
    <property type="term" value="F:metal ion binding"/>
    <property type="evidence" value="ECO:0007669"/>
    <property type="project" value="UniProtKB-KW"/>
</dbReference>
<dbReference type="EMBL" id="JACIES010000007">
    <property type="protein sequence ID" value="MBB4026966.1"/>
    <property type="molecule type" value="Genomic_DNA"/>
</dbReference>
<evidence type="ECO:0000256" key="3">
    <source>
        <dbReference type="ARBA" id="ARBA00022723"/>
    </source>
</evidence>
<dbReference type="Pfam" id="PF00149">
    <property type="entry name" value="Metallophos"/>
    <property type="match status" value="1"/>
</dbReference>
<dbReference type="GO" id="GO:0009245">
    <property type="term" value="P:lipid A biosynthetic process"/>
    <property type="evidence" value="ECO:0007669"/>
    <property type="project" value="TreeGrafter"/>
</dbReference>
<feature type="domain" description="Calcineurin-like phosphoesterase" evidence="7">
    <location>
        <begin position="11"/>
        <end position="218"/>
    </location>
</feature>